<dbReference type="SUPFAM" id="SSF51735">
    <property type="entry name" value="NAD(P)-binding Rossmann-fold domains"/>
    <property type="match status" value="1"/>
</dbReference>
<evidence type="ECO:0000313" key="4">
    <source>
        <dbReference type="Proteomes" id="UP000449846"/>
    </source>
</evidence>
<reference evidence="3 4" key="1">
    <citation type="submission" date="2019-11" db="EMBL/GenBank/DDBJ databases">
        <authorList>
            <person name="Dong K."/>
        </authorList>
    </citation>
    <scope>NUCLEOTIDE SEQUENCE [LARGE SCALE GENOMIC DNA]</scope>
    <source>
        <strain evidence="3 4">NBRC 112902</strain>
    </source>
</reference>
<keyword evidence="4" id="KW-1185">Reference proteome</keyword>
<dbReference type="InterPro" id="IPR020904">
    <property type="entry name" value="Sc_DH/Rdtase_CS"/>
</dbReference>
<proteinExistence type="inferred from homology"/>
<dbReference type="FunFam" id="3.40.50.720:FF:000084">
    <property type="entry name" value="Short-chain dehydrogenase reductase"/>
    <property type="match status" value="1"/>
</dbReference>
<evidence type="ECO:0000256" key="1">
    <source>
        <dbReference type="ARBA" id="ARBA00006484"/>
    </source>
</evidence>
<comment type="caution">
    <text evidence="3">The sequence shown here is derived from an EMBL/GenBank/DDBJ whole genome shotgun (WGS) entry which is preliminary data.</text>
</comment>
<dbReference type="Proteomes" id="UP000449846">
    <property type="component" value="Unassembled WGS sequence"/>
</dbReference>
<dbReference type="Pfam" id="PF13561">
    <property type="entry name" value="adh_short_C2"/>
    <property type="match status" value="1"/>
</dbReference>
<dbReference type="PROSITE" id="PS00061">
    <property type="entry name" value="ADH_SHORT"/>
    <property type="match status" value="1"/>
</dbReference>
<organism evidence="3 4">
    <name type="scientific">Paracoccus litorisediminis</name>
    <dbReference type="NCBI Taxonomy" id="2006130"/>
    <lineage>
        <taxon>Bacteria</taxon>
        <taxon>Pseudomonadati</taxon>
        <taxon>Pseudomonadota</taxon>
        <taxon>Alphaproteobacteria</taxon>
        <taxon>Rhodobacterales</taxon>
        <taxon>Paracoccaceae</taxon>
        <taxon>Paracoccus</taxon>
    </lineage>
</organism>
<dbReference type="PRINTS" id="PR00080">
    <property type="entry name" value="SDRFAMILY"/>
</dbReference>
<gene>
    <name evidence="3" type="ORF">GL300_22885</name>
</gene>
<dbReference type="InterPro" id="IPR036291">
    <property type="entry name" value="NAD(P)-bd_dom_sf"/>
</dbReference>
<comment type="similarity">
    <text evidence="1">Belongs to the short-chain dehydrogenases/reductases (SDR) family.</text>
</comment>
<dbReference type="OrthoDB" id="9780084at2"/>
<dbReference type="PANTHER" id="PTHR43639:SF1">
    <property type="entry name" value="SHORT-CHAIN DEHYDROGENASE_REDUCTASE FAMILY PROTEIN"/>
    <property type="match status" value="1"/>
</dbReference>
<accession>A0A844HSI9</accession>
<evidence type="ECO:0000256" key="2">
    <source>
        <dbReference type="ARBA" id="ARBA00023002"/>
    </source>
</evidence>
<dbReference type="GO" id="GO:0047936">
    <property type="term" value="F:glucose 1-dehydrogenase [NAD(P)+] activity"/>
    <property type="evidence" value="ECO:0007669"/>
    <property type="project" value="UniProtKB-EC"/>
</dbReference>
<dbReference type="EMBL" id="WMIG01000024">
    <property type="protein sequence ID" value="MTH62048.1"/>
    <property type="molecule type" value="Genomic_DNA"/>
</dbReference>
<dbReference type="RefSeq" id="WP_155041998.1">
    <property type="nucleotide sequence ID" value="NZ_WMIG01000024.1"/>
</dbReference>
<evidence type="ECO:0000313" key="3">
    <source>
        <dbReference type="EMBL" id="MTH62048.1"/>
    </source>
</evidence>
<dbReference type="EC" id="1.1.1.47" evidence="3"/>
<dbReference type="InterPro" id="IPR002347">
    <property type="entry name" value="SDR_fam"/>
</dbReference>
<name>A0A844HSI9_9RHOB</name>
<dbReference type="PANTHER" id="PTHR43639">
    <property type="entry name" value="OXIDOREDUCTASE, SHORT-CHAIN DEHYDROGENASE/REDUCTASE FAMILY (AFU_ORTHOLOGUE AFUA_5G02870)"/>
    <property type="match status" value="1"/>
</dbReference>
<sequence>MFDFTNRLVLITGGSSGIGAAVAKTFSEAGANVAVHYNSGKAAAEALVAEITAAGGSALAVQGDLSQKGAARQVVDTAAAGLGGLDVLFNNAGAMIRREAFANLDLDLYQQAMDLNVRSVIEASQAAIPHMERRGGGAIINVGSVAGNDGGGSGSGHYASAKAYIHNLTRHMGRDLAGRGIRVNAISPGAIATPFHSATPPERMAAMEKTIPMGRLGRPEDLVGPTLFLASPASAYVTGQILHVNGGMFSP</sequence>
<protein>
    <submittedName>
        <fullName evidence="3">Glucose 1-dehydrogenase</fullName>
        <ecNumber evidence="3">1.1.1.47</ecNumber>
    </submittedName>
</protein>
<dbReference type="PRINTS" id="PR00081">
    <property type="entry name" value="GDHRDH"/>
</dbReference>
<dbReference type="CDD" id="cd05233">
    <property type="entry name" value="SDR_c"/>
    <property type="match status" value="1"/>
</dbReference>
<keyword evidence="2 3" id="KW-0560">Oxidoreductase</keyword>
<dbReference type="NCBIfam" id="NF005559">
    <property type="entry name" value="PRK07231.1"/>
    <property type="match status" value="1"/>
</dbReference>
<dbReference type="AlphaFoldDB" id="A0A844HSI9"/>
<dbReference type="Gene3D" id="3.40.50.720">
    <property type="entry name" value="NAD(P)-binding Rossmann-like Domain"/>
    <property type="match status" value="1"/>
</dbReference>